<dbReference type="EMBL" id="LUUJ01000145">
    <property type="protein sequence ID" value="OAI09775.1"/>
    <property type="molecule type" value="Genomic_DNA"/>
</dbReference>
<evidence type="ECO:0000313" key="3">
    <source>
        <dbReference type="EMBL" id="OAI09775.1"/>
    </source>
</evidence>
<feature type="chain" id="PRO_5008068504" description="PEP-CTERM protein-sorting domain-containing protein" evidence="2">
    <location>
        <begin position="29"/>
        <end position="135"/>
    </location>
</feature>
<dbReference type="RefSeq" id="WP_064042795.1">
    <property type="nucleotide sequence ID" value="NZ_LUUJ01000145.1"/>
</dbReference>
<reference evidence="3 4" key="1">
    <citation type="submission" date="2016-03" db="EMBL/GenBank/DDBJ databases">
        <authorList>
            <person name="Ploux O."/>
        </authorList>
    </citation>
    <scope>NUCLEOTIDE SEQUENCE [LARGE SCALE GENOMIC DNA]</scope>
    <source>
        <strain evidence="3 4">R-45378</strain>
    </source>
</reference>
<evidence type="ECO:0008006" key="5">
    <source>
        <dbReference type="Google" id="ProtNLM"/>
    </source>
</evidence>
<feature type="transmembrane region" description="Helical" evidence="1">
    <location>
        <begin position="109"/>
        <end position="126"/>
    </location>
</feature>
<evidence type="ECO:0000256" key="2">
    <source>
        <dbReference type="SAM" id="SignalP"/>
    </source>
</evidence>
<dbReference type="AlphaFoldDB" id="A0A177MW38"/>
<organism evidence="3 4">
    <name type="scientific">Methylomonas koyamae</name>
    <dbReference type="NCBI Taxonomy" id="702114"/>
    <lineage>
        <taxon>Bacteria</taxon>
        <taxon>Pseudomonadati</taxon>
        <taxon>Pseudomonadota</taxon>
        <taxon>Gammaproteobacteria</taxon>
        <taxon>Methylococcales</taxon>
        <taxon>Methylococcaceae</taxon>
        <taxon>Methylomonas</taxon>
    </lineage>
</organism>
<keyword evidence="1" id="KW-0472">Membrane</keyword>
<keyword evidence="1" id="KW-1133">Transmembrane helix</keyword>
<gene>
    <name evidence="3" type="ORF">A1507_04390</name>
</gene>
<protein>
    <recommendedName>
        <fullName evidence="5">PEP-CTERM protein-sorting domain-containing protein</fullName>
    </recommendedName>
</protein>
<sequence length="135" mass="14270">MEKHKALFLVLLSLCLSGLAALSPQAVAATAEHRSDPAANPALQLPAAFSWRETVLSLAEHAERGASAAVRETVTGLQHWLDFGMQAGFFGWIGAPSLLEALPLQNPEAALPGAAWLLLGGLLGVLSRKKRRLVA</sequence>
<keyword evidence="2" id="KW-0732">Signal</keyword>
<evidence type="ECO:0000313" key="4">
    <source>
        <dbReference type="Proteomes" id="UP000077857"/>
    </source>
</evidence>
<evidence type="ECO:0000256" key="1">
    <source>
        <dbReference type="SAM" id="Phobius"/>
    </source>
</evidence>
<dbReference type="OrthoDB" id="9979419at2"/>
<feature type="signal peptide" evidence="2">
    <location>
        <begin position="1"/>
        <end position="28"/>
    </location>
</feature>
<name>A0A177MW38_9GAMM</name>
<accession>A0A177MW38</accession>
<dbReference type="Proteomes" id="UP000077857">
    <property type="component" value="Unassembled WGS sequence"/>
</dbReference>
<keyword evidence="1" id="KW-0812">Transmembrane</keyword>
<comment type="caution">
    <text evidence="3">The sequence shown here is derived from an EMBL/GenBank/DDBJ whole genome shotgun (WGS) entry which is preliminary data.</text>
</comment>
<proteinExistence type="predicted"/>